<dbReference type="GO" id="GO:0016798">
    <property type="term" value="F:hydrolase activity, acting on glycosyl bonds"/>
    <property type="evidence" value="ECO:0007669"/>
    <property type="project" value="UniProtKB-KW"/>
</dbReference>
<dbReference type="PROSITE" id="PS51257">
    <property type="entry name" value="PROKAR_LIPOPROTEIN"/>
    <property type="match status" value="1"/>
</dbReference>
<reference evidence="5" key="1">
    <citation type="journal article" date="2019" name="Int. J. Syst. Evol. Microbiol.">
        <title>The Global Catalogue of Microorganisms (GCM) 10K type strain sequencing project: providing services to taxonomists for standard genome sequencing and annotation.</title>
        <authorList>
            <consortium name="The Broad Institute Genomics Platform"/>
            <consortium name="The Broad Institute Genome Sequencing Center for Infectious Disease"/>
            <person name="Wu L."/>
            <person name="Ma J."/>
        </authorList>
    </citation>
    <scope>NUCLEOTIDE SEQUENCE [LARGE SCALE GENOMIC DNA]</scope>
    <source>
        <strain evidence="5">CECT 7706</strain>
    </source>
</reference>
<protein>
    <submittedName>
        <fullName evidence="4">Sialidase family protein</fullName>
        <ecNumber evidence="4">3.2.1.-</ecNumber>
    </submittedName>
</protein>
<keyword evidence="4" id="KW-0378">Hydrolase</keyword>
<comment type="caution">
    <text evidence="4">The sequence shown here is derived from an EMBL/GenBank/DDBJ whole genome shotgun (WGS) entry which is preliminary data.</text>
</comment>
<feature type="compositionally biased region" description="Polar residues" evidence="1">
    <location>
        <begin position="44"/>
        <end position="61"/>
    </location>
</feature>
<accession>A0ABT8C5V8</accession>
<sequence>MVKTKLNGVFRILLLTMLVAYGCGGDNKKGDQIAMESNPEENDNGINRTLVLNPSDNNPRNSEGDFIQLKDGRILFVYSHYYGESSSDHATAYLAGRYSSDQGETWTEEDVEVLPNEGGMNVMSVSLLRLQNGDIAMFYLRKNDTDDCIPYMRISEDETQTWSEPKAVITDNQGYFVLNNDRVIQLEDGRLLLSVAKHAGPDMEWSAKGDIFSYYSDDNGQNWQSSKEVPNPEDIVLQEPGLVELEDGAILMFIRSNAGVQCYSYSQDRGETWSTVEKSTLVSPVSPATIERIPGTGDLLAVWNNNLSDDPEISKLRTPLNAAISTDEGKTWKMTKTLEDDPEGWYCYIAMEFVGDEVLLGYCAGNRPAGTGLSVTNVSKISKDWFYEN</sequence>
<name>A0ABT8C5V8_9BACT</name>
<dbReference type="InterPro" id="IPR036278">
    <property type="entry name" value="Sialidase_sf"/>
</dbReference>
<feature type="signal peptide" evidence="2">
    <location>
        <begin position="1"/>
        <end position="22"/>
    </location>
</feature>
<dbReference type="Pfam" id="PF13088">
    <property type="entry name" value="BNR_2"/>
    <property type="match status" value="1"/>
</dbReference>
<evidence type="ECO:0000259" key="3">
    <source>
        <dbReference type="Pfam" id="PF13088"/>
    </source>
</evidence>
<dbReference type="EC" id="3.2.1.-" evidence="4"/>
<keyword evidence="2" id="KW-0732">Signal</keyword>
<evidence type="ECO:0000256" key="1">
    <source>
        <dbReference type="SAM" id="MobiDB-lite"/>
    </source>
</evidence>
<dbReference type="PANTHER" id="PTHR43752:SF2">
    <property type="entry name" value="BNR_ASP-BOX REPEAT FAMILY PROTEIN"/>
    <property type="match status" value="1"/>
</dbReference>
<evidence type="ECO:0000256" key="2">
    <source>
        <dbReference type="SAM" id="SignalP"/>
    </source>
</evidence>
<dbReference type="Proteomes" id="UP001236663">
    <property type="component" value="Unassembled WGS sequence"/>
</dbReference>
<dbReference type="RefSeq" id="WP_163383955.1">
    <property type="nucleotide sequence ID" value="NZ_JAUFQS010000004.1"/>
</dbReference>
<dbReference type="PANTHER" id="PTHR43752">
    <property type="entry name" value="BNR/ASP-BOX REPEAT FAMILY PROTEIN"/>
    <property type="match status" value="1"/>
</dbReference>
<feature type="domain" description="Sialidase" evidence="3">
    <location>
        <begin position="102"/>
        <end position="348"/>
    </location>
</feature>
<organism evidence="4 5">
    <name type="scientific">Cyclobacterium jeungdonense</name>
    <dbReference type="NCBI Taxonomy" id="708087"/>
    <lineage>
        <taxon>Bacteria</taxon>
        <taxon>Pseudomonadati</taxon>
        <taxon>Bacteroidota</taxon>
        <taxon>Cytophagia</taxon>
        <taxon>Cytophagales</taxon>
        <taxon>Cyclobacteriaceae</taxon>
        <taxon>Cyclobacterium</taxon>
    </lineage>
</organism>
<evidence type="ECO:0000313" key="4">
    <source>
        <dbReference type="EMBL" id="MDN3687061.1"/>
    </source>
</evidence>
<dbReference type="CDD" id="cd15482">
    <property type="entry name" value="Sialidase_non-viral"/>
    <property type="match status" value="1"/>
</dbReference>
<gene>
    <name evidence="4" type="ORF">QWZ15_04410</name>
</gene>
<dbReference type="InterPro" id="IPR011040">
    <property type="entry name" value="Sialidase"/>
</dbReference>
<dbReference type="Gene3D" id="2.120.10.10">
    <property type="match status" value="1"/>
</dbReference>
<dbReference type="SUPFAM" id="SSF50939">
    <property type="entry name" value="Sialidases"/>
    <property type="match status" value="1"/>
</dbReference>
<evidence type="ECO:0000313" key="5">
    <source>
        <dbReference type="Proteomes" id="UP001236663"/>
    </source>
</evidence>
<proteinExistence type="predicted"/>
<keyword evidence="5" id="KW-1185">Reference proteome</keyword>
<keyword evidence="4" id="KW-0326">Glycosidase</keyword>
<feature type="chain" id="PRO_5046313165" evidence="2">
    <location>
        <begin position="23"/>
        <end position="389"/>
    </location>
</feature>
<dbReference type="EMBL" id="JAUFQS010000004">
    <property type="protein sequence ID" value="MDN3687061.1"/>
    <property type="molecule type" value="Genomic_DNA"/>
</dbReference>
<feature type="region of interest" description="Disordered" evidence="1">
    <location>
        <begin position="32"/>
        <end position="61"/>
    </location>
</feature>